<keyword evidence="3" id="KW-1185">Reference proteome</keyword>
<protein>
    <recommendedName>
        <fullName evidence="1">GAF domain-containing protein</fullName>
    </recommendedName>
</protein>
<dbReference type="Proteomes" id="UP000654345">
    <property type="component" value="Unassembled WGS sequence"/>
</dbReference>
<name>A0ABQ3UH45_9CHLR</name>
<proteinExistence type="predicted"/>
<comment type="caution">
    <text evidence="2">The sequence shown here is derived from an EMBL/GenBank/DDBJ whole genome shotgun (WGS) entry which is preliminary data.</text>
</comment>
<evidence type="ECO:0000313" key="2">
    <source>
        <dbReference type="EMBL" id="GHO52035.1"/>
    </source>
</evidence>
<dbReference type="EMBL" id="BNJG01000001">
    <property type="protein sequence ID" value="GHO52035.1"/>
    <property type="molecule type" value="Genomic_DNA"/>
</dbReference>
<dbReference type="Pfam" id="PF01590">
    <property type="entry name" value="GAF"/>
    <property type="match status" value="1"/>
</dbReference>
<dbReference type="RefSeq" id="WP_201368981.1">
    <property type="nucleotide sequence ID" value="NZ_BNJG01000001.1"/>
</dbReference>
<dbReference type="InterPro" id="IPR029016">
    <property type="entry name" value="GAF-like_dom_sf"/>
</dbReference>
<dbReference type="SUPFAM" id="SSF55781">
    <property type="entry name" value="GAF domain-like"/>
    <property type="match status" value="1"/>
</dbReference>
<reference evidence="2 3" key="1">
    <citation type="journal article" date="2021" name="Int. J. Syst. Evol. Microbiol.">
        <title>Reticulibacter mediterranei gen. nov., sp. nov., within the new family Reticulibacteraceae fam. nov., and Ktedonospora formicarum gen. nov., sp. nov., Ktedonobacter robiniae sp. nov., Dictyobacter formicarum sp. nov. and Dictyobacter arantiisoli sp. nov., belonging to the class Ktedonobacteria.</title>
        <authorList>
            <person name="Yabe S."/>
            <person name="Zheng Y."/>
            <person name="Wang C.M."/>
            <person name="Sakai Y."/>
            <person name="Abe K."/>
            <person name="Yokota A."/>
            <person name="Donadio S."/>
            <person name="Cavaletti L."/>
            <person name="Monciardini P."/>
        </authorList>
    </citation>
    <scope>NUCLEOTIDE SEQUENCE [LARGE SCALE GENOMIC DNA]</scope>
    <source>
        <strain evidence="2 3">SOSP1-30</strain>
    </source>
</reference>
<evidence type="ECO:0000313" key="3">
    <source>
        <dbReference type="Proteomes" id="UP000654345"/>
    </source>
</evidence>
<gene>
    <name evidence="2" type="ORF">KSB_05100</name>
</gene>
<dbReference type="InterPro" id="IPR003018">
    <property type="entry name" value="GAF"/>
</dbReference>
<organism evidence="2 3">
    <name type="scientific">Ktedonobacter robiniae</name>
    <dbReference type="NCBI Taxonomy" id="2778365"/>
    <lineage>
        <taxon>Bacteria</taxon>
        <taxon>Bacillati</taxon>
        <taxon>Chloroflexota</taxon>
        <taxon>Ktedonobacteria</taxon>
        <taxon>Ktedonobacterales</taxon>
        <taxon>Ktedonobacteraceae</taxon>
        <taxon>Ktedonobacter</taxon>
    </lineage>
</organism>
<dbReference type="Gene3D" id="3.30.450.40">
    <property type="match status" value="1"/>
</dbReference>
<evidence type="ECO:0000259" key="1">
    <source>
        <dbReference type="Pfam" id="PF01590"/>
    </source>
</evidence>
<feature type="domain" description="GAF" evidence="1">
    <location>
        <begin position="113"/>
        <end position="255"/>
    </location>
</feature>
<accession>A0ABQ3UH45</accession>
<sequence>MSSTAPSWTSILHSIIKSTAERQRIANELSIAPMTLTRWANGETKPHKQHLVRLLQAVPVKDRQELFQALEQQYPDLHAWLIEDTVDTIPSEFFAQVLHMRTITNERLLFWRLADLILNQALEQLDPNRLGLSIRLVQCMPPREDGAIHSLREIAGKGHFPWPSDLEHEICFLGGETLCGYVVETGYLQLVSDLRHEHPPFPVYHDKFEVSAVAHPIRYAGLTAGCLLAASSQPHYFTPLRVELTKYFSDLLALAFPKGAFYANEVIKLHVMPEPEKQYALINTYRERTARLAQQAALEHLPFDNTQTSIHVWQQIEGELLQRC</sequence>